<evidence type="ECO:0000313" key="3">
    <source>
        <dbReference type="EMBL" id="MDH6180372.1"/>
    </source>
</evidence>
<evidence type="ECO:0000313" key="4">
    <source>
        <dbReference type="Proteomes" id="UP001160142"/>
    </source>
</evidence>
<feature type="transmembrane region" description="Helical" evidence="2">
    <location>
        <begin position="201"/>
        <end position="223"/>
    </location>
</feature>
<name>A0ABT6KMN9_9MICO</name>
<feature type="transmembrane region" description="Helical" evidence="2">
    <location>
        <begin position="128"/>
        <end position="154"/>
    </location>
</feature>
<dbReference type="RefSeq" id="WP_322132728.1">
    <property type="nucleotide sequence ID" value="NZ_CP085036.1"/>
</dbReference>
<keyword evidence="2" id="KW-0472">Membrane</keyword>
<evidence type="ECO:0000256" key="2">
    <source>
        <dbReference type="SAM" id="Phobius"/>
    </source>
</evidence>
<reference evidence="3 4" key="1">
    <citation type="submission" date="2023-04" db="EMBL/GenBank/DDBJ databases">
        <title>Genome Encyclopedia of Bacteria and Archaea VI: Functional Genomics of Type Strains.</title>
        <authorList>
            <person name="Whitman W."/>
        </authorList>
    </citation>
    <scope>NUCLEOTIDE SEQUENCE [LARGE SCALE GENOMIC DNA]</scope>
    <source>
        <strain evidence="3 4">SG_E_30_P1</strain>
    </source>
</reference>
<comment type="caution">
    <text evidence="3">The sequence shown here is derived from an EMBL/GenBank/DDBJ whole genome shotgun (WGS) entry which is preliminary data.</text>
</comment>
<gene>
    <name evidence="3" type="ORF">M2152_000554</name>
</gene>
<evidence type="ECO:0008006" key="5">
    <source>
        <dbReference type="Google" id="ProtNLM"/>
    </source>
</evidence>
<protein>
    <recommendedName>
        <fullName evidence="5">Yip1 domain-containing protein</fullName>
    </recommendedName>
</protein>
<keyword evidence="2" id="KW-1133">Transmembrane helix</keyword>
<keyword evidence="4" id="KW-1185">Reference proteome</keyword>
<feature type="region of interest" description="Disordered" evidence="1">
    <location>
        <begin position="1"/>
        <end position="27"/>
    </location>
</feature>
<proteinExistence type="predicted"/>
<feature type="transmembrane region" description="Helical" evidence="2">
    <location>
        <begin position="166"/>
        <end position="189"/>
    </location>
</feature>
<dbReference type="EMBL" id="JARXVQ010000001">
    <property type="protein sequence ID" value="MDH6180372.1"/>
    <property type="molecule type" value="Genomic_DNA"/>
</dbReference>
<keyword evidence="2" id="KW-0812">Transmembrane</keyword>
<feature type="transmembrane region" description="Helical" evidence="2">
    <location>
        <begin position="59"/>
        <end position="79"/>
    </location>
</feature>
<feature type="transmembrane region" description="Helical" evidence="2">
    <location>
        <begin position="91"/>
        <end position="116"/>
    </location>
</feature>
<feature type="compositionally biased region" description="Polar residues" evidence="1">
    <location>
        <begin position="1"/>
        <end position="14"/>
    </location>
</feature>
<evidence type="ECO:0000256" key="1">
    <source>
        <dbReference type="SAM" id="MobiDB-lite"/>
    </source>
</evidence>
<accession>A0ABT6KMN9</accession>
<sequence length="229" mass="23157">MSDASSTNEPQAPQGSGPVTPEPVVGGAPYGAASTAEGVNVQWSATSFATPQPRNRTQAVVRSVVAGLMVAAAIAGQVAGAGFPSNAPVEMFMNFGVTVALVLGAIALVVFAVLAATAPGVPVRPEKVGPLAIIGVLMTAIPSVIWLLTVPITLVDNATTGATLRFMYLSGPAFWLGFAWVTGMVFGAISLRRPNALTRVLGSAAVVLGLLLATSVVWAAAIYSAGLTE</sequence>
<organism evidence="3 4">
    <name type="scientific">Antiquaquibacter oligotrophicus</name>
    <dbReference type="NCBI Taxonomy" id="2880260"/>
    <lineage>
        <taxon>Bacteria</taxon>
        <taxon>Bacillati</taxon>
        <taxon>Actinomycetota</taxon>
        <taxon>Actinomycetes</taxon>
        <taxon>Micrococcales</taxon>
        <taxon>Microbacteriaceae</taxon>
        <taxon>Antiquaquibacter</taxon>
    </lineage>
</organism>
<dbReference type="Proteomes" id="UP001160142">
    <property type="component" value="Unassembled WGS sequence"/>
</dbReference>